<organism evidence="3 4">
    <name type="scientific">Mycolicibacterium moriokaense</name>
    <dbReference type="NCBI Taxonomy" id="39691"/>
    <lineage>
        <taxon>Bacteria</taxon>
        <taxon>Bacillati</taxon>
        <taxon>Actinomycetota</taxon>
        <taxon>Actinomycetes</taxon>
        <taxon>Mycobacteriales</taxon>
        <taxon>Mycobacteriaceae</taxon>
        <taxon>Mycolicibacterium</taxon>
    </lineage>
</organism>
<dbReference type="PANTHER" id="PTHR34406">
    <property type="entry name" value="PROTEIN YCEI"/>
    <property type="match status" value="1"/>
</dbReference>
<dbReference type="Proteomes" id="UP000247781">
    <property type="component" value="Unassembled WGS sequence"/>
</dbReference>
<evidence type="ECO:0000256" key="1">
    <source>
        <dbReference type="ARBA" id="ARBA00008812"/>
    </source>
</evidence>
<name>A0A318HET6_9MYCO</name>
<evidence type="ECO:0000313" key="4">
    <source>
        <dbReference type="Proteomes" id="UP000247781"/>
    </source>
</evidence>
<reference evidence="3 4" key="2">
    <citation type="submission" date="2018-06" db="EMBL/GenBank/DDBJ databases">
        <title>Sequencing of bacterial isolates from soil warming experiment in Harvard Forest, Massachusetts, USA.</title>
        <authorList>
            <person name="Deangelis K.PhD."/>
        </authorList>
    </citation>
    <scope>NUCLEOTIDE SEQUENCE [LARGE SCALE GENOMIC DNA]</scope>
    <source>
        <strain evidence="3 4">GAS496</strain>
    </source>
</reference>
<dbReference type="PANTHER" id="PTHR34406:SF1">
    <property type="entry name" value="PROTEIN YCEI"/>
    <property type="match status" value="1"/>
</dbReference>
<gene>
    <name evidence="3" type="ORF">C8E89_13433</name>
</gene>
<dbReference type="RefSeq" id="WP_181428478.1">
    <property type="nucleotide sequence ID" value="NZ_QJJU01000034.1"/>
</dbReference>
<evidence type="ECO:0000259" key="2">
    <source>
        <dbReference type="SMART" id="SM00867"/>
    </source>
</evidence>
<dbReference type="InterPro" id="IPR036761">
    <property type="entry name" value="TTHA0802/YceI-like_sf"/>
</dbReference>
<dbReference type="EMBL" id="QJJU01000034">
    <property type="protein sequence ID" value="PXX00381.1"/>
    <property type="molecule type" value="Genomic_DNA"/>
</dbReference>
<keyword evidence="4" id="KW-1185">Reference proteome</keyword>
<proteinExistence type="inferred from homology"/>
<comment type="similarity">
    <text evidence="1">Belongs to the UPF0312 family.</text>
</comment>
<dbReference type="SUPFAM" id="SSF101874">
    <property type="entry name" value="YceI-like"/>
    <property type="match status" value="1"/>
</dbReference>
<comment type="caution">
    <text evidence="3">The sequence shown here is derived from an EMBL/GenBank/DDBJ whole genome shotgun (WGS) entry which is preliminary data.</text>
</comment>
<feature type="domain" description="Lipid/polyisoprenoid-binding YceI-like" evidence="2">
    <location>
        <begin position="17"/>
        <end position="181"/>
    </location>
</feature>
<dbReference type="AlphaFoldDB" id="A0A318HET6"/>
<dbReference type="Pfam" id="PF04264">
    <property type="entry name" value="YceI"/>
    <property type="match status" value="1"/>
</dbReference>
<reference evidence="4" key="1">
    <citation type="submission" date="2018-05" db="EMBL/GenBank/DDBJ databases">
        <authorList>
            <person name="Deangelis K."/>
            <person name="Huntemann M."/>
            <person name="Clum A."/>
            <person name="Pillay M."/>
            <person name="Palaniappan K."/>
            <person name="Varghese N."/>
            <person name="Mikhailova N."/>
            <person name="Stamatis D."/>
            <person name="Reddy T."/>
            <person name="Daum C."/>
            <person name="Shapiro N."/>
            <person name="Ivanova N."/>
            <person name="Kyrpides N."/>
            <person name="Woyke T."/>
        </authorList>
    </citation>
    <scope>NUCLEOTIDE SEQUENCE [LARGE SCALE GENOMIC DNA]</scope>
    <source>
        <strain evidence="4">GAS496</strain>
    </source>
</reference>
<dbReference type="Gene3D" id="2.40.128.110">
    <property type="entry name" value="Lipid/polyisoprenoid-binding, YceI-like"/>
    <property type="match status" value="1"/>
</dbReference>
<evidence type="ECO:0000313" key="3">
    <source>
        <dbReference type="EMBL" id="PXX00381.1"/>
    </source>
</evidence>
<accession>A0A318HET6</accession>
<dbReference type="InterPro" id="IPR007372">
    <property type="entry name" value="Lipid/polyisoprenoid-bd_YceI"/>
</dbReference>
<protein>
    <submittedName>
        <fullName evidence="3">Polyisoprenoid-binding protein YceI</fullName>
    </submittedName>
</protein>
<dbReference type="SMART" id="SM00867">
    <property type="entry name" value="YceI"/>
    <property type="match status" value="1"/>
</dbReference>
<sequence length="191" mass="21648">MTVDIINKAKHDVEGGKWDLDCEASEIAFSSRYGFVIPVRGCFTKWSAQVEVDEKNIEQSNVCVEIDAASISTGVAVRDKHLRTGHFFGVREFPVIRFQSFRCTLLAPDVLVLDGNLTIRGMTREIRLEAERVTDSSNYQYWSARARLDRYDYGVTMSQVAEGFGKMVGNDIDIELTATFVRRQPRAGDRR</sequence>